<dbReference type="Proteomes" id="UP000694844">
    <property type="component" value="Chromosome 5"/>
</dbReference>
<dbReference type="AlphaFoldDB" id="A0A8B8EUQ5"/>
<proteinExistence type="predicted"/>
<dbReference type="InterPro" id="IPR000608">
    <property type="entry name" value="UBC"/>
</dbReference>
<evidence type="ECO:0000313" key="3">
    <source>
        <dbReference type="Proteomes" id="UP000694844"/>
    </source>
</evidence>
<dbReference type="SMART" id="SM00212">
    <property type="entry name" value="UBCc"/>
    <property type="match status" value="1"/>
</dbReference>
<keyword evidence="3" id="KW-1185">Reference proteome</keyword>
<feature type="region of interest" description="Disordered" evidence="1">
    <location>
        <begin position="49"/>
        <end position="98"/>
    </location>
</feature>
<evidence type="ECO:0000259" key="2">
    <source>
        <dbReference type="PROSITE" id="PS50127"/>
    </source>
</evidence>
<accession>A0A8B8EUQ5</accession>
<feature type="domain" description="UBC core" evidence="2">
    <location>
        <begin position="124"/>
        <end position="272"/>
    </location>
</feature>
<evidence type="ECO:0000313" key="4">
    <source>
        <dbReference type="RefSeq" id="XP_022343418.1"/>
    </source>
</evidence>
<organism evidence="3 4">
    <name type="scientific">Crassostrea virginica</name>
    <name type="common">Eastern oyster</name>
    <dbReference type="NCBI Taxonomy" id="6565"/>
    <lineage>
        <taxon>Eukaryota</taxon>
        <taxon>Metazoa</taxon>
        <taxon>Spiralia</taxon>
        <taxon>Lophotrochozoa</taxon>
        <taxon>Mollusca</taxon>
        <taxon>Bivalvia</taxon>
        <taxon>Autobranchia</taxon>
        <taxon>Pteriomorphia</taxon>
        <taxon>Ostreida</taxon>
        <taxon>Ostreoidea</taxon>
        <taxon>Ostreidae</taxon>
        <taxon>Crassostrea</taxon>
    </lineage>
</organism>
<dbReference type="CDD" id="cd23814">
    <property type="entry name" value="UEV_AKTIP"/>
    <property type="match status" value="1"/>
</dbReference>
<name>A0A8B8EUQ5_CRAVI</name>
<dbReference type="PANTHER" id="PTHR24067">
    <property type="entry name" value="UBIQUITIN-CONJUGATING ENZYME E2"/>
    <property type="match status" value="1"/>
</dbReference>
<dbReference type="Gene3D" id="3.10.110.10">
    <property type="entry name" value="Ubiquitin Conjugating Enzyme"/>
    <property type="match status" value="1"/>
</dbReference>
<dbReference type="InterPro" id="IPR050113">
    <property type="entry name" value="Ub_conjugating_enzyme"/>
</dbReference>
<dbReference type="PROSITE" id="PS50127">
    <property type="entry name" value="UBC_2"/>
    <property type="match status" value="1"/>
</dbReference>
<dbReference type="InterPro" id="IPR016135">
    <property type="entry name" value="UBQ-conjugating_enzyme/RWD"/>
</dbReference>
<gene>
    <name evidence="4" type="primary">LOC111136676</name>
</gene>
<sequence length="339" mass="38449">MDNLPLALIEAVNSALYEGKLLTWRIHGGDDKIMMNIMWTRTKKAPTIRPVKPLHITSSSSESRSDDSNPVKEPLPTPTRGSKEGRRQLPPIPSPDTQLAMASEIKQRQNNVPKDGSNGHGQLFTEYKLMAEYNLLMTHKCPGCYAIPSALTPLIWHGVLFIRQGMYQEGIFRFILTIPENFPDGDCPSLVFSFPVFHPLVDSTTGELDVKRAFPKWRKSTNHIWQVLLYARRVFYKIDTKLPWNKEAAALYDNEPEAFRKEVLKTVTLSKEKMEEPVKSDDPHILRFNPLDPSVHEEVRKKMMSMQVSPNEPGGVKPGLSWMKPGSVQIFAREDSANA</sequence>
<dbReference type="Pfam" id="PF00179">
    <property type="entry name" value="UQ_con"/>
    <property type="match status" value="1"/>
</dbReference>
<protein>
    <submittedName>
        <fullName evidence="4">AKT-interacting protein-like isoform X4</fullName>
    </submittedName>
</protein>
<reference evidence="4" key="1">
    <citation type="submission" date="2025-08" db="UniProtKB">
        <authorList>
            <consortium name="RefSeq"/>
        </authorList>
    </citation>
    <scope>IDENTIFICATION</scope>
    <source>
        <tissue evidence="4">Whole sample</tissue>
    </source>
</reference>
<evidence type="ECO:0000256" key="1">
    <source>
        <dbReference type="SAM" id="MobiDB-lite"/>
    </source>
</evidence>
<dbReference type="RefSeq" id="XP_022343418.1">
    <property type="nucleotide sequence ID" value="XM_022487710.1"/>
</dbReference>
<dbReference type="OrthoDB" id="5596422at2759"/>
<dbReference type="GeneID" id="111136676"/>
<dbReference type="SUPFAM" id="SSF54495">
    <property type="entry name" value="UBC-like"/>
    <property type="match status" value="1"/>
</dbReference>